<sequence length="288" mass="32729">MIQIENNKIQITIAEKGAELQSIKANGLEYMWSGDPTFWGKHSPVLFPIVGGLKNNSYSFDGKSYQLGRHGFARNTIFTVLDKPKNGSVLLGISDSEETKKVYPFSFQFMIQYTLDEDYLHIEYSVKNTDTQPMYFSVGAHPAFAVPLEKHLSYEDYSLLFNKQEDSNIFPLDDNGQTLMESVPFLKKTNELPLKKSLFYKDALVFKDLKSTEITLKSEKGQHGLTVAFEGFPYMGIWSAKDADFVCIEPWNGIADNVKANGDITQKEGIHSLQPAEVFRAKWSIRFF</sequence>
<dbReference type="InterPro" id="IPR008183">
    <property type="entry name" value="Aldose_1/G6P_1-epimerase"/>
</dbReference>
<dbReference type="GO" id="GO:0030246">
    <property type="term" value="F:carbohydrate binding"/>
    <property type="evidence" value="ECO:0007669"/>
    <property type="project" value="InterPro"/>
</dbReference>
<dbReference type="InterPro" id="IPR014718">
    <property type="entry name" value="GH-type_carb-bd"/>
</dbReference>
<dbReference type="InterPro" id="IPR011013">
    <property type="entry name" value="Gal_mutarotase_sf_dom"/>
</dbReference>
<reference evidence="4 5" key="1">
    <citation type="submission" date="2017-11" db="EMBL/GenBank/DDBJ databases">
        <title>Infants hospitalized years apart are colonized by the same room-sourced microbial strains.</title>
        <authorList>
            <person name="Brooks B."/>
            <person name="Olm M.R."/>
            <person name="Firek B.A."/>
            <person name="Baker R."/>
            <person name="Thomas B.C."/>
            <person name="Morowitz M.J."/>
            <person name="Banfield J.F."/>
        </authorList>
    </citation>
    <scope>NUCLEOTIDE SEQUENCE [LARGE SCALE GENOMIC DNA]</scope>
    <source>
        <strain evidence="4">S2_009_000_R2_76</strain>
    </source>
</reference>
<comment type="cofactor">
    <cofactor evidence="1">
        <name>Ca(2+)</name>
        <dbReference type="ChEBI" id="CHEBI:29108"/>
    </cofactor>
</comment>
<comment type="caution">
    <text evidence="4">The sequence shown here is derived from an EMBL/GenBank/DDBJ whole genome shotgun (WGS) entry which is preliminary data.</text>
</comment>
<comment type="subunit">
    <text evidence="2">Monomer.</text>
</comment>
<dbReference type="InterPro" id="IPR037481">
    <property type="entry name" value="LacX"/>
</dbReference>
<dbReference type="GO" id="GO:0016853">
    <property type="term" value="F:isomerase activity"/>
    <property type="evidence" value="ECO:0007669"/>
    <property type="project" value="InterPro"/>
</dbReference>
<dbReference type="GO" id="GO:0005975">
    <property type="term" value="P:carbohydrate metabolic process"/>
    <property type="evidence" value="ECO:0007669"/>
    <property type="project" value="InterPro"/>
</dbReference>
<evidence type="ECO:0000256" key="3">
    <source>
        <dbReference type="ARBA" id="ARBA00022837"/>
    </source>
</evidence>
<proteinExistence type="predicted"/>
<dbReference type="SUPFAM" id="SSF74650">
    <property type="entry name" value="Galactose mutarotase-like"/>
    <property type="match status" value="1"/>
</dbReference>
<dbReference type="PANTHER" id="PTHR11122:SF13">
    <property type="entry name" value="GLUCOSE-6-PHOSPHATE 1-EPIMERASE"/>
    <property type="match status" value="1"/>
</dbReference>
<evidence type="ECO:0000256" key="1">
    <source>
        <dbReference type="ARBA" id="ARBA00001913"/>
    </source>
</evidence>
<dbReference type="Proteomes" id="UP000249645">
    <property type="component" value="Unassembled WGS sequence"/>
</dbReference>
<protein>
    <submittedName>
        <fullName evidence="4">Aldose epimerase</fullName>
    </submittedName>
</protein>
<dbReference type="CDD" id="cd09024">
    <property type="entry name" value="Aldose_epim_lacX"/>
    <property type="match status" value="1"/>
</dbReference>
<evidence type="ECO:0000313" key="5">
    <source>
        <dbReference type="Proteomes" id="UP000249645"/>
    </source>
</evidence>
<dbReference type="AlphaFoldDB" id="A0A2W5F7A8"/>
<gene>
    <name evidence="4" type="ORF">DI598_02170</name>
</gene>
<dbReference type="Gene3D" id="2.70.98.10">
    <property type="match status" value="1"/>
</dbReference>
<dbReference type="EMBL" id="QFOI01000019">
    <property type="protein sequence ID" value="PZP51865.1"/>
    <property type="molecule type" value="Genomic_DNA"/>
</dbReference>
<accession>A0A2W5F7A8</accession>
<evidence type="ECO:0000256" key="2">
    <source>
        <dbReference type="ARBA" id="ARBA00011245"/>
    </source>
</evidence>
<evidence type="ECO:0000313" key="4">
    <source>
        <dbReference type="EMBL" id="PZP51865.1"/>
    </source>
</evidence>
<keyword evidence="3" id="KW-0106">Calcium</keyword>
<name>A0A2W5F7A8_9SPHI</name>
<organism evidence="4 5">
    <name type="scientific">Pseudopedobacter saltans</name>
    <dbReference type="NCBI Taxonomy" id="151895"/>
    <lineage>
        <taxon>Bacteria</taxon>
        <taxon>Pseudomonadati</taxon>
        <taxon>Bacteroidota</taxon>
        <taxon>Sphingobacteriia</taxon>
        <taxon>Sphingobacteriales</taxon>
        <taxon>Sphingobacteriaceae</taxon>
        <taxon>Pseudopedobacter</taxon>
    </lineage>
</organism>
<dbReference type="PANTHER" id="PTHR11122">
    <property type="entry name" value="APOSPORY-ASSOCIATED PROTEIN C-RELATED"/>
    <property type="match status" value="1"/>
</dbReference>
<dbReference type="Pfam" id="PF01263">
    <property type="entry name" value="Aldose_epim"/>
    <property type="match status" value="1"/>
</dbReference>